<sequence length="75" mass="8975">MELFTNPSQEENGLLFVGARRAKREKKKIHQGNEWHYLVLFSYFTKFLSCRMRKAGLKESDCTCTAQIYSYIWLY</sequence>
<organism evidence="1 2">
    <name type="scientific">Ajellomyces capsulatus (strain H88)</name>
    <name type="common">Darling's disease fungus</name>
    <name type="synonym">Histoplasma capsulatum</name>
    <dbReference type="NCBI Taxonomy" id="544711"/>
    <lineage>
        <taxon>Eukaryota</taxon>
        <taxon>Fungi</taxon>
        <taxon>Dikarya</taxon>
        <taxon>Ascomycota</taxon>
        <taxon>Pezizomycotina</taxon>
        <taxon>Eurotiomycetes</taxon>
        <taxon>Eurotiomycetidae</taxon>
        <taxon>Onygenales</taxon>
        <taxon>Ajellomycetaceae</taxon>
        <taxon>Histoplasma</taxon>
    </lineage>
</organism>
<dbReference type="AlphaFoldDB" id="A0A8A1LRZ6"/>
<dbReference type="EMBL" id="CP069104">
    <property type="protein sequence ID" value="QSS54767.1"/>
    <property type="molecule type" value="Genomic_DNA"/>
</dbReference>
<reference evidence="1" key="1">
    <citation type="submission" date="2021-01" db="EMBL/GenBank/DDBJ databases">
        <title>Chromosome-level genome assembly of a human fungal pathogen reveals clustering of transcriptionally co-regulated genes.</title>
        <authorList>
            <person name="Voorhies M."/>
            <person name="Cohen S."/>
            <person name="Shea T.P."/>
            <person name="Petrus S."/>
            <person name="Munoz J.F."/>
            <person name="Poplawski S."/>
            <person name="Goldman W.E."/>
            <person name="Michael T."/>
            <person name="Cuomo C.A."/>
            <person name="Sil A."/>
            <person name="Beyhan S."/>
        </authorList>
    </citation>
    <scope>NUCLEOTIDE SEQUENCE</scope>
    <source>
        <strain evidence="1">H88</strain>
    </source>
</reference>
<dbReference type="VEuPathDB" id="FungiDB:I7I53_02428"/>
<name>A0A8A1LRZ6_AJEC8</name>
<proteinExistence type="predicted"/>
<dbReference type="Proteomes" id="UP000663419">
    <property type="component" value="Chromosome 3"/>
</dbReference>
<accession>A0A8A1LRZ6</accession>
<evidence type="ECO:0000313" key="1">
    <source>
        <dbReference type="EMBL" id="QSS54767.1"/>
    </source>
</evidence>
<gene>
    <name evidence="1" type="ORF">I7I53_02428</name>
</gene>
<evidence type="ECO:0000313" key="2">
    <source>
        <dbReference type="Proteomes" id="UP000663419"/>
    </source>
</evidence>
<protein>
    <submittedName>
        <fullName evidence="1">Uncharacterized protein</fullName>
    </submittedName>
</protein>